<name>A0A4P9Z7K9_9FUNG</name>
<dbReference type="OrthoDB" id="2127950at2759"/>
<evidence type="ECO:0000313" key="3">
    <source>
        <dbReference type="EMBL" id="RKP28192.1"/>
    </source>
</evidence>
<evidence type="ECO:0000256" key="1">
    <source>
        <dbReference type="SAM" id="MobiDB-lite"/>
    </source>
</evidence>
<dbReference type="AlphaFoldDB" id="A0A4P9Z7K9"/>
<evidence type="ECO:0000313" key="4">
    <source>
        <dbReference type="Proteomes" id="UP000278143"/>
    </source>
</evidence>
<feature type="domain" description="Tubulin--tyrosine ligase-like protein 12 SET-like" evidence="2">
    <location>
        <begin position="231"/>
        <end position="349"/>
    </location>
</feature>
<feature type="region of interest" description="Disordered" evidence="1">
    <location>
        <begin position="126"/>
        <end position="161"/>
    </location>
</feature>
<dbReference type="SUPFAM" id="SSF56059">
    <property type="entry name" value="Glutathione synthetase ATP-binding domain-like"/>
    <property type="match status" value="1"/>
</dbReference>
<reference evidence="4" key="1">
    <citation type="journal article" date="2018" name="Nat. Microbiol.">
        <title>Leveraging single-cell genomics to expand the fungal tree of life.</title>
        <authorList>
            <person name="Ahrendt S.R."/>
            <person name="Quandt C.A."/>
            <person name="Ciobanu D."/>
            <person name="Clum A."/>
            <person name="Salamov A."/>
            <person name="Andreopoulos B."/>
            <person name="Cheng J.F."/>
            <person name="Woyke T."/>
            <person name="Pelin A."/>
            <person name="Henrissat B."/>
            <person name="Reynolds N.K."/>
            <person name="Benny G.L."/>
            <person name="Smith M.E."/>
            <person name="James T.Y."/>
            <person name="Grigoriev I.V."/>
        </authorList>
    </citation>
    <scope>NUCLEOTIDE SEQUENCE [LARGE SCALE GENOMIC DNA]</scope>
    <source>
        <strain evidence="4">Benny S71-1</strain>
    </source>
</reference>
<dbReference type="EMBL" id="KZ989112">
    <property type="protein sequence ID" value="RKP28192.1"/>
    <property type="molecule type" value="Genomic_DNA"/>
</dbReference>
<feature type="compositionally biased region" description="Basic and acidic residues" evidence="1">
    <location>
        <begin position="151"/>
        <end position="161"/>
    </location>
</feature>
<dbReference type="GO" id="GO:0005737">
    <property type="term" value="C:cytoplasm"/>
    <property type="evidence" value="ECO:0007669"/>
    <property type="project" value="TreeGrafter"/>
</dbReference>
<evidence type="ECO:0000259" key="2">
    <source>
        <dbReference type="Pfam" id="PF25556"/>
    </source>
</evidence>
<organism evidence="3 4">
    <name type="scientific">Syncephalis pseudoplumigaleata</name>
    <dbReference type="NCBI Taxonomy" id="1712513"/>
    <lineage>
        <taxon>Eukaryota</taxon>
        <taxon>Fungi</taxon>
        <taxon>Fungi incertae sedis</taxon>
        <taxon>Zoopagomycota</taxon>
        <taxon>Zoopagomycotina</taxon>
        <taxon>Zoopagomycetes</taxon>
        <taxon>Zoopagales</taxon>
        <taxon>Piptocephalidaceae</taxon>
        <taxon>Syncephalis</taxon>
    </lineage>
</organism>
<dbReference type="PANTHER" id="PTHR46088:SF1">
    <property type="entry name" value="TUBULIN--TYROSINE LIGASE-LIKE PROTEIN 12"/>
    <property type="match status" value="1"/>
</dbReference>
<keyword evidence="3" id="KW-0436">Ligase</keyword>
<protein>
    <submittedName>
        <fullName evidence="3">Tubulin-tyrosine ligase family-domain-containing protein</fullName>
    </submittedName>
</protein>
<dbReference type="Gene3D" id="3.30.470.20">
    <property type="entry name" value="ATP-grasp fold, B domain"/>
    <property type="match status" value="1"/>
</dbReference>
<dbReference type="Pfam" id="PF03133">
    <property type="entry name" value="TTL"/>
    <property type="match status" value="1"/>
</dbReference>
<dbReference type="Proteomes" id="UP000278143">
    <property type="component" value="Unassembled WGS sequence"/>
</dbReference>
<dbReference type="Pfam" id="PF25556">
    <property type="entry name" value="SET_TTL"/>
    <property type="match status" value="2"/>
</dbReference>
<proteinExistence type="predicted"/>
<accession>A0A4P9Z7K9</accession>
<dbReference type="GO" id="GO:0016874">
    <property type="term" value="F:ligase activity"/>
    <property type="evidence" value="ECO:0007669"/>
    <property type="project" value="UniProtKB-KW"/>
</dbReference>
<dbReference type="InterPro" id="IPR004344">
    <property type="entry name" value="TTL/TTLL_fam"/>
</dbReference>
<sequence length="710" mass="80054">MAIPSATSRQSSASDEVNAFNAFVELHRYQLASLPESLWPRLFNKLCNDTLDAGNYFCLAELDDEEAAALGSPYTLQVAEGKALARQSDIFLLDHAWTTTPERAREELEKNEALLERMANLMGIPEEEEEEEEAEEEASSSDNAGSVDSWTARDNDQKADAHEAMVELAAQQANVSKDTARAMLEKESWDLISAVSLLTLSDDAREAAEQLERRVMGDIEQRDVSARRAWRVGAVLNAMWRFAGTYQITMLNEKGEHREEYLWYVMDEMEAGCSNTASFLHQVGSAIRHSSTPNCCVVPFLFVRGPNTSDTISYCVMYPMQDLAGGDRISRNMVPADISDPLSRQAYLCAFSTPGPALAEQLIRSYKDNNARIQPLADRQLAVAMSPAMLPAASTGTLRVYSSATFIRQHLQLAGVELVDSREAADLLWLTEDFAEQFASLLPGQETYGRVDWYPETFNLVEELAPAVGCFLADALGEDAEKRKENLWILKPWNFGRSIGIAVTDNLSRLIRTRDSVPCIAQRYLCRPLLYDGRKFDLRYIVLVRAARPHLRVAVYRMFWIRLANKPFSLDDLHDYEKHFTVMNYSTYAMTQLRHTDFISRLERERPGLRWWSQVQPRIDQVIGHVFKAAALQPAPLGFSDVPSDKDAFAVYGIDMMLTDQLQPVLLEVNFSPDCLRACQYEPDFVNHLISAVTGRSGLDKAREMFRDLA</sequence>
<dbReference type="InterPro" id="IPR057954">
    <property type="entry name" value="SET_TTL12"/>
</dbReference>
<keyword evidence="4" id="KW-1185">Reference proteome</keyword>
<feature type="compositionally biased region" description="Polar residues" evidence="1">
    <location>
        <begin position="140"/>
        <end position="149"/>
    </location>
</feature>
<dbReference type="InterPro" id="IPR027749">
    <property type="entry name" value="TTLL12"/>
</dbReference>
<dbReference type="PANTHER" id="PTHR46088">
    <property type="entry name" value="TUBULIN--TYROSINE LIGASE-LIKE PROTEIN 12"/>
    <property type="match status" value="1"/>
</dbReference>
<dbReference type="PROSITE" id="PS51221">
    <property type="entry name" value="TTL"/>
    <property type="match status" value="1"/>
</dbReference>
<gene>
    <name evidence="3" type="ORF">SYNPS1DRAFT_26225</name>
</gene>
<feature type="compositionally biased region" description="Acidic residues" evidence="1">
    <location>
        <begin position="126"/>
        <end position="139"/>
    </location>
</feature>
<feature type="domain" description="Tubulin--tyrosine ligase-like protein 12 SET-like" evidence="2">
    <location>
        <begin position="81"/>
        <end position="131"/>
    </location>
</feature>